<evidence type="ECO:0000256" key="1">
    <source>
        <dbReference type="ARBA" id="ARBA00012513"/>
    </source>
</evidence>
<comment type="similarity">
    <text evidence="5">Belongs to the protein kinase superfamily.</text>
</comment>
<dbReference type="Pfam" id="PF00069">
    <property type="entry name" value="Pkinase"/>
    <property type="match status" value="1"/>
</dbReference>
<protein>
    <recommendedName>
        <fullName evidence="1">non-specific serine/threonine protein kinase</fullName>
        <ecNumber evidence="1">2.7.11.1</ecNumber>
    </recommendedName>
</protein>
<feature type="domain" description="Protein kinase" evidence="6">
    <location>
        <begin position="28"/>
        <end position="322"/>
    </location>
</feature>
<keyword evidence="3 4" id="KW-0067">ATP-binding</keyword>
<reference evidence="8" key="1">
    <citation type="submission" date="2015-08" db="UniProtKB">
        <authorList>
            <consortium name="WormBaseParasite"/>
        </authorList>
    </citation>
    <scope>IDENTIFICATION</scope>
</reference>
<dbReference type="EC" id="2.7.11.1" evidence="1"/>
<name>A0A0K0ERU7_STRER</name>
<dbReference type="InterPro" id="IPR000719">
    <property type="entry name" value="Prot_kinase_dom"/>
</dbReference>
<evidence type="ECO:0000256" key="2">
    <source>
        <dbReference type="ARBA" id="ARBA00022741"/>
    </source>
</evidence>
<evidence type="ECO:0000256" key="3">
    <source>
        <dbReference type="ARBA" id="ARBA00022840"/>
    </source>
</evidence>
<dbReference type="WBParaSite" id="SSTP_0001217700.1">
    <property type="protein sequence ID" value="SSTP_0001217700.1"/>
    <property type="gene ID" value="SSTP_0001217700"/>
</dbReference>
<evidence type="ECO:0000256" key="4">
    <source>
        <dbReference type="PROSITE-ProRule" id="PRU10141"/>
    </source>
</evidence>
<evidence type="ECO:0000313" key="7">
    <source>
        <dbReference type="Proteomes" id="UP000035681"/>
    </source>
</evidence>
<keyword evidence="5" id="KW-0723">Serine/threonine-protein kinase</keyword>
<keyword evidence="5" id="KW-0808">Transferase</keyword>
<keyword evidence="7" id="KW-1185">Reference proteome</keyword>
<dbReference type="PANTHER" id="PTHR11909">
    <property type="entry name" value="CASEIN KINASE-RELATED"/>
    <property type="match status" value="1"/>
</dbReference>
<dbReference type="SMART" id="SM00220">
    <property type="entry name" value="S_TKc"/>
    <property type="match status" value="1"/>
</dbReference>
<evidence type="ECO:0000256" key="5">
    <source>
        <dbReference type="RuleBase" id="RU000304"/>
    </source>
</evidence>
<dbReference type="PROSITE" id="PS00108">
    <property type="entry name" value="PROTEIN_KINASE_ST"/>
    <property type="match status" value="1"/>
</dbReference>
<dbReference type="Proteomes" id="UP000035681">
    <property type="component" value="Unplaced"/>
</dbReference>
<dbReference type="GO" id="GO:0005524">
    <property type="term" value="F:ATP binding"/>
    <property type="evidence" value="ECO:0007669"/>
    <property type="project" value="UniProtKB-UniRule"/>
</dbReference>
<dbReference type="InterPro" id="IPR011009">
    <property type="entry name" value="Kinase-like_dom_sf"/>
</dbReference>
<keyword evidence="5" id="KW-0418">Kinase</keyword>
<keyword evidence="2 4" id="KW-0547">Nucleotide-binding</keyword>
<dbReference type="WBParaSite" id="TCONS_00001337.p1">
    <property type="protein sequence ID" value="TCONS_00001337.p1"/>
    <property type="gene ID" value="XLOC_001240"/>
</dbReference>
<dbReference type="InterPro" id="IPR008271">
    <property type="entry name" value="Ser/Thr_kinase_AS"/>
</dbReference>
<organism evidence="8">
    <name type="scientific">Strongyloides stercoralis</name>
    <name type="common">Threadworm</name>
    <dbReference type="NCBI Taxonomy" id="6248"/>
    <lineage>
        <taxon>Eukaryota</taxon>
        <taxon>Metazoa</taxon>
        <taxon>Ecdysozoa</taxon>
        <taxon>Nematoda</taxon>
        <taxon>Chromadorea</taxon>
        <taxon>Rhabditida</taxon>
        <taxon>Tylenchina</taxon>
        <taxon>Panagrolaimomorpha</taxon>
        <taxon>Strongyloidoidea</taxon>
        <taxon>Strongyloididae</taxon>
        <taxon>Strongyloides</taxon>
    </lineage>
</organism>
<sequence length="322" mass="36921">MIFIEEDDISKQLGLSPSSIISSQTSNYKIIKLLGEGGFGAVFLVTSSATNNTKYALKVEKKTTKRKDPKLQMEVSILESLKKSEKSQHFTEIIDKGKTSTYYFVVMELVGKSLADIRDKLGKVYSLGCGIRTMMQCADAIGAFHALGYIHRDLKPGNFCIGTGEKRRNIYLLDFGMARKFLNDKGEIKRPRRQVNFKGTLKFAPIRLHQGNEYSRKDDAESWFYMLQDLVNKKGLPWRKISDMNLIRVSKEDSRKPENIHRLIGDFPCKAEFEKILTYIDKLEYVHNVDFAYINGIMEEAAKTIQNGPDDPYDWESLPEEW</sequence>
<evidence type="ECO:0000259" key="6">
    <source>
        <dbReference type="PROSITE" id="PS50011"/>
    </source>
</evidence>
<dbReference type="PROSITE" id="PS50011">
    <property type="entry name" value="PROTEIN_KINASE_DOM"/>
    <property type="match status" value="1"/>
</dbReference>
<dbReference type="InterPro" id="IPR050235">
    <property type="entry name" value="CK1_Ser-Thr_kinase"/>
</dbReference>
<dbReference type="Gene3D" id="1.10.510.10">
    <property type="entry name" value="Transferase(Phosphotransferase) domain 1"/>
    <property type="match status" value="1"/>
</dbReference>
<dbReference type="STRING" id="6248.A0A0K0ERU7"/>
<proteinExistence type="inferred from homology"/>
<dbReference type="PROSITE" id="PS00107">
    <property type="entry name" value="PROTEIN_KINASE_ATP"/>
    <property type="match status" value="1"/>
</dbReference>
<dbReference type="InterPro" id="IPR017441">
    <property type="entry name" value="Protein_kinase_ATP_BS"/>
</dbReference>
<dbReference type="SUPFAM" id="SSF56112">
    <property type="entry name" value="Protein kinase-like (PK-like)"/>
    <property type="match status" value="1"/>
</dbReference>
<dbReference type="GO" id="GO:0004674">
    <property type="term" value="F:protein serine/threonine kinase activity"/>
    <property type="evidence" value="ECO:0007669"/>
    <property type="project" value="UniProtKB-KW"/>
</dbReference>
<dbReference type="AlphaFoldDB" id="A0A0K0ERU7"/>
<evidence type="ECO:0000313" key="8">
    <source>
        <dbReference type="WBParaSite" id="SSTP_0001217700.1"/>
    </source>
</evidence>
<feature type="binding site" evidence="4">
    <location>
        <position position="58"/>
    </location>
    <ligand>
        <name>ATP</name>
        <dbReference type="ChEBI" id="CHEBI:30616"/>
    </ligand>
</feature>
<accession>A0A0K0ERU7</accession>